<evidence type="ECO:0000256" key="1">
    <source>
        <dbReference type="SAM" id="SignalP"/>
    </source>
</evidence>
<reference evidence="2 3" key="1">
    <citation type="submission" date="2024-03" db="EMBL/GenBank/DDBJ databases">
        <title>Human intestinal bacterial collection.</title>
        <authorList>
            <person name="Pauvert C."/>
            <person name="Hitch T.C.A."/>
            <person name="Clavel T."/>
        </authorList>
    </citation>
    <scope>NUCLEOTIDE SEQUENCE [LARGE SCALE GENOMIC DNA]</scope>
    <source>
        <strain evidence="2 3">CLA-KB-H122</strain>
    </source>
</reference>
<protein>
    <recommendedName>
        <fullName evidence="4">SPOR domain-containing protein</fullName>
    </recommendedName>
</protein>
<evidence type="ECO:0000313" key="2">
    <source>
        <dbReference type="EMBL" id="MEQ2543529.1"/>
    </source>
</evidence>
<dbReference type="Proteomes" id="UP001460202">
    <property type="component" value="Unassembled WGS sequence"/>
</dbReference>
<comment type="caution">
    <text evidence="2">The sequence shown here is derived from an EMBL/GenBank/DDBJ whole genome shotgun (WGS) entry which is preliminary data.</text>
</comment>
<organism evidence="2 3">
    <name type="scientific">Alistipes intestinihominis</name>
    <dbReference type="NCBI Taxonomy" id="3133172"/>
    <lineage>
        <taxon>Bacteria</taxon>
        <taxon>Pseudomonadati</taxon>
        <taxon>Bacteroidota</taxon>
        <taxon>Bacteroidia</taxon>
        <taxon>Bacteroidales</taxon>
        <taxon>Rikenellaceae</taxon>
        <taxon>Alistipes</taxon>
    </lineage>
</organism>
<feature type="signal peptide" evidence="1">
    <location>
        <begin position="1"/>
        <end position="20"/>
    </location>
</feature>
<accession>A0ABV1GT14</accession>
<keyword evidence="1" id="KW-0732">Signal</keyword>
<dbReference type="RefSeq" id="WP_129652220.1">
    <property type="nucleotide sequence ID" value="NZ_JBBMFL010000001.1"/>
</dbReference>
<sequence length="154" mass="16904">MRRLSILILMLLCAAVSLRAQSLDAFKQRLAEPVAGTAFFGRAQVTVAEHGDAARAVAEAVRAGQQLRVRGFRVCIFSDNGPEARNGAFAAQKLFEETYPGVKVYMDYKIPYFVVSVGDCLSNEEAVILKGRVTGTFPKAFLKNEEFPISNLLD</sequence>
<keyword evidence="3" id="KW-1185">Reference proteome</keyword>
<dbReference type="GeneID" id="78179555"/>
<evidence type="ECO:0000313" key="3">
    <source>
        <dbReference type="Proteomes" id="UP001460202"/>
    </source>
</evidence>
<gene>
    <name evidence="2" type="ORF">WMO46_00990</name>
</gene>
<evidence type="ECO:0008006" key="4">
    <source>
        <dbReference type="Google" id="ProtNLM"/>
    </source>
</evidence>
<feature type="chain" id="PRO_5046671014" description="SPOR domain-containing protein" evidence="1">
    <location>
        <begin position="21"/>
        <end position="154"/>
    </location>
</feature>
<dbReference type="EMBL" id="JBBMFL010000001">
    <property type="protein sequence ID" value="MEQ2543529.1"/>
    <property type="molecule type" value="Genomic_DNA"/>
</dbReference>
<proteinExistence type="predicted"/>
<name>A0ABV1GT14_9BACT</name>